<dbReference type="EMBL" id="ASPP01015544">
    <property type="protein sequence ID" value="ETO18075.1"/>
    <property type="molecule type" value="Genomic_DNA"/>
</dbReference>
<dbReference type="SUPFAM" id="SSF101447">
    <property type="entry name" value="Formin homology 2 domain (FH2 domain)"/>
    <property type="match status" value="1"/>
</dbReference>
<dbReference type="PROSITE" id="PS51444">
    <property type="entry name" value="FH2"/>
    <property type="match status" value="1"/>
</dbReference>
<accession>X6MYC0</accession>
<dbReference type="PANTHER" id="PTHR45725">
    <property type="entry name" value="FORMIN HOMOLOGY 2 FAMILY MEMBER"/>
    <property type="match status" value="1"/>
</dbReference>
<evidence type="ECO:0000313" key="3">
    <source>
        <dbReference type="Proteomes" id="UP000023152"/>
    </source>
</evidence>
<evidence type="ECO:0000259" key="1">
    <source>
        <dbReference type="PROSITE" id="PS51444"/>
    </source>
</evidence>
<dbReference type="OrthoDB" id="1668162at2759"/>
<dbReference type="InterPro" id="IPR042201">
    <property type="entry name" value="FH2_Formin_sf"/>
</dbReference>
<dbReference type="Gene3D" id="1.20.58.2220">
    <property type="entry name" value="Formin, FH2 domain"/>
    <property type="match status" value="1"/>
</dbReference>
<gene>
    <name evidence="2" type="ORF">RFI_19215</name>
</gene>
<dbReference type="InterPro" id="IPR015425">
    <property type="entry name" value="FH2_Formin"/>
</dbReference>
<keyword evidence="3" id="KW-1185">Reference proteome</keyword>
<dbReference type="PANTHER" id="PTHR45725:SF1">
    <property type="entry name" value="DISHEVELLED ASSOCIATED ACTIVATOR OF MORPHOGENESIS, ISOFORM D"/>
    <property type="match status" value="1"/>
</dbReference>
<feature type="non-terminal residue" evidence="2">
    <location>
        <position position="199"/>
    </location>
</feature>
<proteinExistence type="predicted"/>
<dbReference type="Pfam" id="PF02181">
    <property type="entry name" value="FH2"/>
    <property type="match status" value="1"/>
</dbReference>
<dbReference type="Proteomes" id="UP000023152">
    <property type="component" value="Unassembled WGS sequence"/>
</dbReference>
<protein>
    <recommendedName>
        <fullName evidence="1">FH2 domain-containing protein</fullName>
    </recommendedName>
</protein>
<comment type="caution">
    <text evidence="2">The sequence shown here is derived from an EMBL/GenBank/DDBJ whole genome shotgun (WGS) entry which is preliminary data.</text>
</comment>
<feature type="non-terminal residue" evidence="2">
    <location>
        <position position="1"/>
    </location>
</feature>
<dbReference type="AlphaFoldDB" id="X6MYC0"/>
<name>X6MYC0_RETFI</name>
<dbReference type="InterPro" id="IPR051425">
    <property type="entry name" value="Formin_Homology"/>
</dbReference>
<sequence>KKKKKKKKKKKYIYKTNLQELGLQPKPVINPEMKLKKIHWDPIPPTTIGQTIWKEIDDGSIKYNAKHFELNFQVRSRKPMTSVKSVNGKTEKETTERKEFVPTKRSQQVQIGFKGLGITKIEDIRAVLLSMDEKQLDQEKLMKLMDIIPSQEEQTEAEKQVTANGGDSSSFGVAEQLFYSLSDFYDLEKRLKMWLFKMQ</sequence>
<evidence type="ECO:0000313" key="2">
    <source>
        <dbReference type="EMBL" id="ETO18075.1"/>
    </source>
</evidence>
<organism evidence="2 3">
    <name type="scientific">Reticulomyxa filosa</name>
    <dbReference type="NCBI Taxonomy" id="46433"/>
    <lineage>
        <taxon>Eukaryota</taxon>
        <taxon>Sar</taxon>
        <taxon>Rhizaria</taxon>
        <taxon>Retaria</taxon>
        <taxon>Foraminifera</taxon>
        <taxon>Monothalamids</taxon>
        <taxon>Reticulomyxidae</taxon>
        <taxon>Reticulomyxa</taxon>
    </lineage>
</organism>
<feature type="domain" description="FH2" evidence="1">
    <location>
        <begin position="25"/>
        <end position="199"/>
    </location>
</feature>
<reference evidence="2 3" key="1">
    <citation type="journal article" date="2013" name="Curr. Biol.">
        <title>The Genome of the Foraminiferan Reticulomyxa filosa.</title>
        <authorList>
            <person name="Glockner G."/>
            <person name="Hulsmann N."/>
            <person name="Schleicher M."/>
            <person name="Noegel A.A."/>
            <person name="Eichinger L."/>
            <person name="Gallinger C."/>
            <person name="Pawlowski J."/>
            <person name="Sierra R."/>
            <person name="Euteneuer U."/>
            <person name="Pillet L."/>
            <person name="Moustafa A."/>
            <person name="Platzer M."/>
            <person name="Groth M."/>
            <person name="Szafranski K."/>
            <person name="Schliwa M."/>
        </authorList>
    </citation>
    <scope>NUCLEOTIDE SEQUENCE [LARGE SCALE GENOMIC DNA]</scope>
</reference>